<dbReference type="SUPFAM" id="SSF53335">
    <property type="entry name" value="S-adenosyl-L-methionine-dependent methyltransferases"/>
    <property type="match status" value="1"/>
</dbReference>
<dbReference type="EMBL" id="CP030759">
    <property type="protein sequence ID" value="AXA37424.1"/>
    <property type="molecule type" value="Genomic_DNA"/>
</dbReference>
<feature type="domain" description="Methyltransferase" evidence="1">
    <location>
        <begin position="34"/>
        <end position="111"/>
    </location>
</feature>
<dbReference type="Proteomes" id="UP000262583">
    <property type="component" value="Chromosome"/>
</dbReference>
<dbReference type="InterPro" id="IPR029063">
    <property type="entry name" value="SAM-dependent_MTases_sf"/>
</dbReference>
<dbReference type="InterPro" id="IPR041698">
    <property type="entry name" value="Methyltransf_25"/>
</dbReference>
<sequence length="310" mass="35443">MYGYLYQYHLLPADQTRCEVQFASALCGLKRKCVLDLAAGFGRHARLLARSNQVWALDQNRAYLAMAREKLSPRTLKNLRTIQADMRALPFRDQVFDAVLLLFNSFGYFTSAPPLERELRQRELWRLPAVFYERGLVPEDFGVWREEGGSTPPQQKRAEESAGGVGAVLQGQGDVTTTSTTQDENFLILEEVARVLRSEGDFLLEVPNPRPLLAAVAEAPRRWLVTNDFEIEEEYTYDRTRALLSNVTRFSVPGRTEWADYHIRLYSRRELEVALRGAGFKICGVYGSYAGERYDASRSPTILLHARRKR</sequence>
<name>A0A2Z4Y850_SUMC1</name>
<evidence type="ECO:0000313" key="3">
    <source>
        <dbReference type="Proteomes" id="UP000262583"/>
    </source>
</evidence>
<dbReference type="KEGG" id="schv:BRCON_2682"/>
<dbReference type="AlphaFoldDB" id="A0A2Z4Y850"/>
<dbReference type="Pfam" id="PF13649">
    <property type="entry name" value="Methyltransf_25"/>
    <property type="match status" value="1"/>
</dbReference>
<protein>
    <recommendedName>
        <fullName evidence="1">Methyltransferase domain-containing protein</fullName>
    </recommendedName>
</protein>
<evidence type="ECO:0000313" key="2">
    <source>
        <dbReference type="EMBL" id="AXA37424.1"/>
    </source>
</evidence>
<reference evidence="2 3" key="1">
    <citation type="submission" date="2018-05" db="EMBL/GenBank/DDBJ databases">
        <title>A metagenomic window into the 2 km-deep terrestrial subsurface aquifer revealed taxonomically and functionally diverse microbial community comprising novel uncultured bacterial lineages.</title>
        <authorList>
            <person name="Kadnikov V.V."/>
            <person name="Mardanov A.V."/>
            <person name="Beletsky A.V."/>
            <person name="Banks D."/>
            <person name="Pimenov N.V."/>
            <person name="Frank Y.A."/>
            <person name="Karnachuk O.V."/>
            <person name="Ravin N.V."/>
        </authorList>
    </citation>
    <scope>NUCLEOTIDE SEQUENCE [LARGE SCALE GENOMIC DNA]</scope>
    <source>
        <strain evidence="2">BY</strain>
    </source>
</reference>
<organism evidence="2 3">
    <name type="scientific">Sumerlaea chitinivorans</name>
    <dbReference type="NCBI Taxonomy" id="2250252"/>
    <lineage>
        <taxon>Bacteria</taxon>
        <taxon>Candidatus Sumerlaeota</taxon>
        <taxon>Candidatus Sumerlaeia</taxon>
        <taxon>Candidatus Sumerlaeales</taxon>
        <taxon>Candidatus Sumerlaeaceae</taxon>
        <taxon>Candidatus Sumerlaea</taxon>
    </lineage>
</organism>
<accession>A0A2Z4Y850</accession>
<gene>
    <name evidence="2" type="ORF">BRCON_2682</name>
</gene>
<proteinExistence type="predicted"/>
<dbReference type="Gene3D" id="3.40.50.150">
    <property type="entry name" value="Vaccinia Virus protein VP39"/>
    <property type="match status" value="2"/>
</dbReference>
<dbReference type="CDD" id="cd02440">
    <property type="entry name" value="AdoMet_MTases"/>
    <property type="match status" value="1"/>
</dbReference>
<evidence type="ECO:0000259" key="1">
    <source>
        <dbReference type="Pfam" id="PF13649"/>
    </source>
</evidence>